<keyword evidence="8" id="KW-1185">Reference proteome</keyword>
<evidence type="ECO:0000259" key="6">
    <source>
        <dbReference type="Pfam" id="PF00329"/>
    </source>
</evidence>
<keyword evidence="3 5" id="KW-0793">Thylakoid</keyword>
<dbReference type="InterPro" id="IPR010218">
    <property type="entry name" value="NADH_DH_suC"/>
</dbReference>
<dbReference type="PANTHER" id="PTHR10884:SF14">
    <property type="entry name" value="NADH DEHYDROGENASE [UBIQUINONE] IRON-SULFUR PROTEIN 3, MITOCHONDRIAL"/>
    <property type="match status" value="1"/>
</dbReference>
<keyword evidence="3 5" id="KW-0874">Quinone</keyword>
<dbReference type="EMBL" id="CP003944">
    <property type="protein sequence ID" value="AFZ51791.1"/>
    <property type="molecule type" value="Genomic_DNA"/>
</dbReference>
<comment type="function">
    <text evidence="3 5">NDH-1 shuttles electrons from an unknown electron donor, via FMN and iron-sulfur (Fe-S) centers, to quinones in the respiratory and/or the photosynthetic chain. The immediate electron acceptor for the enzyme in this species is believed to be plastoquinone. Couples the redox reaction to proton translocation, and thus conserves the redox energy in a proton gradient. Cyanobacterial NDH-1 also plays a role in inorganic carbon-concentration.</text>
</comment>
<keyword evidence="3 5" id="KW-0618">Plastoquinone</keyword>
<dbReference type="GO" id="GO:0048038">
    <property type="term" value="F:quinone binding"/>
    <property type="evidence" value="ECO:0007669"/>
    <property type="project" value="UniProtKB-UniRule"/>
</dbReference>
<keyword evidence="3 4" id="KW-1278">Translocase</keyword>
<dbReference type="NCBIfam" id="NF009141">
    <property type="entry name" value="PRK12494.1"/>
    <property type="match status" value="1"/>
</dbReference>
<dbReference type="EC" id="7.1.1.-" evidence="3"/>
<dbReference type="PANTHER" id="PTHR10884">
    <property type="entry name" value="NADH DEHYDROGENASE UBIQUINONE IRON-SULFUR PROTEIN 3"/>
    <property type="match status" value="1"/>
</dbReference>
<dbReference type="Pfam" id="PF00329">
    <property type="entry name" value="Complex1_30kDa"/>
    <property type="match status" value="1"/>
</dbReference>
<evidence type="ECO:0000256" key="5">
    <source>
        <dbReference type="RuleBase" id="RU003581"/>
    </source>
</evidence>
<gene>
    <name evidence="3" type="primary">ndhJ</name>
    <name evidence="7" type="ORF">Dacsa_3279</name>
</gene>
<dbReference type="InterPro" id="IPR001268">
    <property type="entry name" value="NADH_UbQ_OxRdtase_30kDa_su"/>
</dbReference>
<dbReference type="PATRIC" id="fig|13035.3.peg.3710"/>
<dbReference type="RefSeq" id="WP_015230767.1">
    <property type="nucleotide sequence ID" value="NC_019780.1"/>
</dbReference>
<feature type="domain" description="NADH:ubiquinone oxidoreductase 30kDa subunit" evidence="6">
    <location>
        <begin position="47"/>
        <end position="167"/>
    </location>
</feature>
<keyword evidence="3 5" id="KW-0472">Membrane</keyword>
<dbReference type="STRING" id="13035.Dacsa_3279"/>
<dbReference type="PROSITE" id="PS00542">
    <property type="entry name" value="COMPLEX1_30K"/>
    <property type="match status" value="1"/>
</dbReference>
<dbReference type="AlphaFoldDB" id="K9YXX2"/>
<dbReference type="HOGENOM" id="CLU_042628_9_1_3"/>
<evidence type="ECO:0000256" key="1">
    <source>
        <dbReference type="ARBA" id="ARBA00007569"/>
    </source>
</evidence>
<dbReference type="GO" id="GO:0008137">
    <property type="term" value="F:NADH dehydrogenase (ubiquinone) activity"/>
    <property type="evidence" value="ECO:0007669"/>
    <property type="project" value="UniProtKB-UniRule"/>
</dbReference>
<comment type="catalytic activity">
    <reaction evidence="3 5">
        <text>a plastoquinone + NADH + (n+1) H(+)(in) = a plastoquinol + NAD(+) + n H(+)(out)</text>
        <dbReference type="Rhea" id="RHEA:42608"/>
        <dbReference type="Rhea" id="RHEA-COMP:9561"/>
        <dbReference type="Rhea" id="RHEA-COMP:9562"/>
        <dbReference type="ChEBI" id="CHEBI:15378"/>
        <dbReference type="ChEBI" id="CHEBI:17757"/>
        <dbReference type="ChEBI" id="CHEBI:57540"/>
        <dbReference type="ChEBI" id="CHEBI:57945"/>
        <dbReference type="ChEBI" id="CHEBI:62192"/>
    </reaction>
</comment>
<comment type="subunit">
    <text evidence="3 5">NDH-1 can be composed of about 15 different subunits; different subcomplexes with different compositions have been identified which probably have different functions.</text>
</comment>
<dbReference type="OrthoDB" id="9803286at2"/>
<evidence type="ECO:0000256" key="4">
    <source>
        <dbReference type="RuleBase" id="RU003456"/>
    </source>
</evidence>
<keyword evidence="2 3" id="KW-0813">Transport</keyword>
<dbReference type="NCBIfam" id="TIGR01961">
    <property type="entry name" value="NuoC_fam"/>
    <property type="match status" value="1"/>
</dbReference>
<protein>
    <recommendedName>
        <fullName evidence="3">NAD(P)H-quinone oxidoreductase subunit J</fullName>
        <ecNumber evidence="3">7.1.1.-</ecNumber>
    </recommendedName>
    <alternativeName>
        <fullName evidence="3">NAD(P)H dehydrogenase, subunit J</fullName>
    </alternativeName>
    <alternativeName>
        <fullName evidence="3">NADH-plastoquinone oxidoreductase subunit J</fullName>
    </alternativeName>
    <alternativeName>
        <fullName evidence="3">NDH-1 subunit J</fullName>
        <shortName evidence="3">NDH-J</shortName>
    </alternativeName>
</protein>
<evidence type="ECO:0000256" key="2">
    <source>
        <dbReference type="ARBA" id="ARBA00022448"/>
    </source>
</evidence>
<keyword evidence="3 5" id="KW-0521">NADP</keyword>
<dbReference type="SUPFAM" id="SSF143243">
    <property type="entry name" value="Nqo5-like"/>
    <property type="match status" value="1"/>
</dbReference>
<keyword evidence="3 4" id="KW-0520">NAD</keyword>
<dbReference type="eggNOG" id="COG0852">
    <property type="taxonomic scope" value="Bacteria"/>
</dbReference>
<reference evidence="7" key="1">
    <citation type="submission" date="2012-04" db="EMBL/GenBank/DDBJ databases">
        <title>Finished genome of Dactylococcopsis salina PCC 8305.</title>
        <authorList>
            <consortium name="US DOE Joint Genome Institute"/>
            <person name="Gugger M."/>
            <person name="Coursin T."/>
            <person name="Rippka R."/>
            <person name="Tandeau De Marsac N."/>
            <person name="Huntemann M."/>
            <person name="Wei C.-L."/>
            <person name="Han J."/>
            <person name="Detter J.C."/>
            <person name="Han C."/>
            <person name="Tapia R."/>
            <person name="Daligault H."/>
            <person name="Chen A."/>
            <person name="Krypides N."/>
            <person name="Mavromatis K."/>
            <person name="Markowitz V."/>
            <person name="Szeto E."/>
            <person name="Ivanova N."/>
            <person name="Ovchinnikova G."/>
            <person name="Pagani I."/>
            <person name="Pati A."/>
            <person name="Goodwin L."/>
            <person name="Peters L."/>
            <person name="Pitluck S."/>
            <person name="Woyke T."/>
            <person name="Kerfeld C."/>
        </authorList>
    </citation>
    <scope>NUCLEOTIDE SEQUENCE [LARGE SCALE GENOMIC DNA]</scope>
    <source>
        <strain evidence="7">PCC 8305</strain>
    </source>
</reference>
<dbReference type="InterPro" id="IPR020396">
    <property type="entry name" value="NADH_UbQ_OxRdtase_CS"/>
</dbReference>
<evidence type="ECO:0000313" key="8">
    <source>
        <dbReference type="Proteomes" id="UP000010482"/>
    </source>
</evidence>
<organism evidence="7 8">
    <name type="scientific">Dactylococcopsis salina (strain PCC 8305)</name>
    <name type="common">Myxobactron salinum</name>
    <dbReference type="NCBI Taxonomy" id="13035"/>
    <lineage>
        <taxon>Bacteria</taxon>
        <taxon>Bacillati</taxon>
        <taxon>Cyanobacteriota</taxon>
        <taxon>Cyanophyceae</taxon>
        <taxon>Nodosilineales</taxon>
        <taxon>Cymatolegaceae</taxon>
        <taxon>Dactylococcopsis</taxon>
    </lineage>
</organism>
<comment type="catalytic activity">
    <reaction evidence="3 5">
        <text>a plastoquinone + NADPH + (n+1) H(+)(in) = a plastoquinol + NADP(+) + n H(+)(out)</text>
        <dbReference type="Rhea" id="RHEA:42612"/>
        <dbReference type="Rhea" id="RHEA-COMP:9561"/>
        <dbReference type="Rhea" id="RHEA-COMP:9562"/>
        <dbReference type="ChEBI" id="CHEBI:15378"/>
        <dbReference type="ChEBI" id="CHEBI:17757"/>
        <dbReference type="ChEBI" id="CHEBI:57783"/>
        <dbReference type="ChEBI" id="CHEBI:58349"/>
        <dbReference type="ChEBI" id="CHEBI:62192"/>
    </reaction>
</comment>
<dbReference type="GO" id="GO:0031676">
    <property type="term" value="C:plasma membrane-derived thylakoid membrane"/>
    <property type="evidence" value="ECO:0007669"/>
    <property type="project" value="UniProtKB-SubCell"/>
</dbReference>
<name>K9YXX2_DACS8</name>
<dbReference type="HAMAP" id="MF_01357">
    <property type="entry name" value="NDH1_NuoC"/>
    <property type="match status" value="1"/>
</dbReference>
<dbReference type="InterPro" id="IPR037232">
    <property type="entry name" value="NADH_quin_OxRdtase_su_C/D-like"/>
</dbReference>
<dbReference type="Proteomes" id="UP000010482">
    <property type="component" value="Chromosome"/>
</dbReference>
<proteinExistence type="inferred from homology"/>
<comment type="similarity">
    <text evidence="1 3 4">Belongs to the complex I 30 kDa subunit family.</text>
</comment>
<sequence length="176" mass="20243">MATEETQNQNEQEASQLVEAGAVSSWLTENNLDNQPLPLDHRGVEIIRVEADALLPVATALYQNGFNYLQCQGGYDAGPGKELVSFYHLAKVSDDAASTEEVRIKVFLPRDNPRVPSVYWIWKAADWQERETYDMYGIVFDGHPNLKRMLMNEDWVGWPLRKDYVSPEFYEIQHAY</sequence>
<evidence type="ECO:0000256" key="3">
    <source>
        <dbReference type="HAMAP-Rule" id="MF_01357"/>
    </source>
</evidence>
<dbReference type="KEGG" id="dsl:Dacsa_3279"/>
<dbReference type="Gene3D" id="3.30.460.80">
    <property type="entry name" value="NADH:ubiquinone oxidoreductase, 30kDa subunit"/>
    <property type="match status" value="1"/>
</dbReference>
<comment type="subcellular location">
    <subcellularLocation>
        <location evidence="3 5">Cellular thylakoid membrane</location>
        <topology evidence="3 5">Peripheral membrane protein</topology>
        <orientation evidence="3 5">Cytoplasmic side</orientation>
    </subcellularLocation>
</comment>
<accession>K9YXX2</accession>
<dbReference type="GO" id="GO:0019684">
    <property type="term" value="P:photosynthesis, light reaction"/>
    <property type="evidence" value="ECO:0007669"/>
    <property type="project" value="UniProtKB-UniRule"/>
</dbReference>
<evidence type="ECO:0000313" key="7">
    <source>
        <dbReference type="EMBL" id="AFZ51791.1"/>
    </source>
</evidence>
<dbReference type="GO" id="GO:0016655">
    <property type="term" value="F:oxidoreductase activity, acting on NAD(P)H, quinone or similar compound as acceptor"/>
    <property type="evidence" value="ECO:0007669"/>
    <property type="project" value="UniProtKB-UniRule"/>
</dbReference>